<dbReference type="Proteomes" id="UP000280228">
    <property type="component" value="Chromosome"/>
</dbReference>
<protein>
    <submittedName>
        <fullName evidence="1">Uncharacterized protein</fullName>
    </submittedName>
</protein>
<dbReference type="Proteomes" id="UP000268436">
    <property type="component" value="Unassembled WGS sequence"/>
</dbReference>
<dbReference type="EMBL" id="CP034662">
    <property type="protein sequence ID" value="AZQ92328.1"/>
    <property type="molecule type" value="Genomic_DNA"/>
</dbReference>
<name>A0A3Q9GCD9_MORCA</name>
<reference evidence="3 4" key="1">
    <citation type="submission" date="2018-12" db="EMBL/GenBank/DDBJ databases">
        <title>Persistence of Moraxella catarrhalis in Chronic Obstructive Pulmonary Disease and Regulation of the Hag/MID Adhesin.</title>
        <authorList>
            <person name="Murphy T."/>
            <person name="Zhao X."/>
            <person name="Vyas G."/>
            <person name="Aluvathingal J."/>
            <person name="Nadendla S."/>
            <person name="Tallon L."/>
            <person name="Tettelin H."/>
        </authorList>
    </citation>
    <scope>NUCLEOTIDE SEQUENCE [LARGE SCALE GENOMIC DNA]</scope>
    <source>
        <strain evidence="2 3">173P27B1</strain>
        <strain evidence="1 4">46P58B1</strain>
    </source>
</reference>
<gene>
    <name evidence="1" type="ORF">EJK53_2235</name>
    <name evidence="2" type="ORF">EJK54_0453</name>
</gene>
<keyword evidence="3" id="KW-1185">Reference proteome</keyword>
<evidence type="ECO:0000313" key="2">
    <source>
        <dbReference type="EMBL" id="RUO16664.1"/>
    </source>
</evidence>
<dbReference type="AlphaFoldDB" id="A0A3Q9GCD9"/>
<sequence>MICQLITKLNLNFCHKRSFFIFYKNKVFWLISDDIWLVFKAIVKSYPQNLSRLII</sequence>
<evidence type="ECO:0000313" key="1">
    <source>
        <dbReference type="EMBL" id="AZQ92328.1"/>
    </source>
</evidence>
<organism evidence="1 4">
    <name type="scientific">Moraxella catarrhalis</name>
    <name type="common">Branhamella catarrhalis</name>
    <dbReference type="NCBI Taxonomy" id="480"/>
    <lineage>
        <taxon>Bacteria</taxon>
        <taxon>Pseudomonadati</taxon>
        <taxon>Pseudomonadota</taxon>
        <taxon>Gammaproteobacteria</taxon>
        <taxon>Moraxellales</taxon>
        <taxon>Moraxellaceae</taxon>
        <taxon>Moraxella</taxon>
    </lineage>
</organism>
<evidence type="ECO:0000313" key="3">
    <source>
        <dbReference type="Proteomes" id="UP000268436"/>
    </source>
</evidence>
<dbReference type="EMBL" id="RYER01000016">
    <property type="protein sequence ID" value="RUO16664.1"/>
    <property type="molecule type" value="Genomic_DNA"/>
</dbReference>
<accession>A0A3Q9GCD9</accession>
<proteinExistence type="predicted"/>
<evidence type="ECO:0000313" key="4">
    <source>
        <dbReference type="Proteomes" id="UP000280228"/>
    </source>
</evidence>